<keyword evidence="10" id="KW-1185">Reference proteome</keyword>
<gene>
    <name evidence="9" type="ORF">SAMN02194393_04337</name>
</gene>
<evidence type="ECO:0000256" key="1">
    <source>
        <dbReference type="ARBA" id="ARBA00004651"/>
    </source>
</evidence>
<dbReference type="CDD" id="cd06261">
    <property type="entry name" value="TM_PBP2"/>
    <property type="match status" value="1"/>
</dbReference>
<dbReference type="SUPFAM" id="SSF161098">
    <property type="entry name" value="MetI-like"/>
    <property type="match status" value="1"/>
</dbReference>
<dbReference type="GO" id="GO:0005886">
    <property type="term" value="C:plasma membrane"/>
    <property type="evidence" value="ECO:0007669"/>
    <property type="project" value="UniProtKB-SubCell"/>
</dbReference>
<keyword evidence="4 7" id="KW-0812">Transmembrane</keyword>
<protein>
    <submittedName>
        <fullName evidence="9">Carbohydrate ABC transporter membrane protein 2, CUT1 family</fullName>
    </submittedName>
</protein>
<evidence type="ECO:0000313" key="10">
    <source>
        <dbReference type="Proteomes" id="UP000190285"/>
    </source>
</evidence>
<feature type="transmembrane region" description="Helical" evidence="7">
    <location>
        <begin position="122"/>
        <end position="143"/>
    </location>
</feature>
<name>A0A1T5MBF8_9FIRM</name>
<keyword evidence="2 7" id="KW-0813">Transport</keyword>
<dbReference type="Pfam" id="PF00528">
    <property type="entry name" value="BPD_transp_1"/>
    <property type="match status" value="1"/>
</dbReference>
<feature type="transmembrane region" description="Helical" evidence="7">
    <location>
        <begin position="252"/>
        <end position="272"/>
    </location>
</feature>
<dbReference type="AlphaFoldDB" id="A0A1T5MBF8"/>
<evidence type="ECO:0000256" key="2">
    <source>
        <dbReference type="ARBA" id="ARBA00022448"/>
    </source>
</evidence>
<dbReference type="Gene3D" id="1.10.3720.10">
    <property type="entry name" value="MetI-like"/>
    <property type="match status" value="1"/>
</dbReference>
<evidence type="ECO:0000256" key="3">
    <source>
        <dbReference type="ARBA" id="ARBA00022475"/>
    </source>
</evidence>
<feature type="transmembrane region" description="Helical" evidence="7">
    <location>
        <begin position="93"/>
        <end position="115"/>
    </location>
</feature>
<keyword evidence="5 7" id="KW-1133">Transmembrane helix</keyword>
<comment type="similarity">
    <text evidence="7">Belongs to the binding-protein-dependent transport system permease family.</text>
</comment>
<comment type="subcellular location">
    <subcellularLocation>
        <location evidence="1 7">Cell membrane</location>
        <topology evidence="1 7">Multi-pass membrane protein</topology>
    </subcellularLocation>
</comment>
<feature type="transmembrane region" description="Helical" evidence="7">
    <location>
        <begin position="155"/>
        <end position="172"/>
    </location>
</feature>
<dbReference type="OrthoDB" id="9787837at2"/>
<feature type="domain" description="ABC transmembrane type-1" evidence="8">
    <location>
        <begin position="87"/>
        <end position="273"/>
    </location>
</feature>
<organism evidence="9 10">
    <name type="scientific">Maledivibacter halophilus</name>
    <dbReference type="NCBI Taxonomy" id="36842"/>
    <lineage>
        <taxon>Bacteria</taxon>
        <taxon>Bacillati</taxon>
        <taxon>Bacillota</taxon>
        <taxon>Clostridia</taxon>
        <taxon>Peptostreptococcales</taxon>
        <taxon>Caminicellaceae</taxon>
        <taxon>Maledivibacter</taxon>
    </lineage>
</organism>
<reference evidence="9 10" key="1">
    <citation type="submission" date="2017-02" db="EMBL/GenBank/DDBJ databases">
        <authorList>
            <person name="Peterson S.W."/>
        </authorList>
    </citation>
    <scope>NUCLEOTIDE SEQUENCE [LARGE SCALE GENOMIC DNA]</scope>
    <source>
        <strain evidence="9 10">M1</strain>
    </source>
</reference>
<dbReference type="InterPro" id="IPR000515">
    <property type="entry name" value="MetI-like"/>
</dbReference>
<dbReference type="PANTHER" id="PTHR43744:SF8">
    <property type="entry name" value="SN-GLYCEROL-3-PHOSPHATE TRANSPORT SYSTEM PERMEASE PROTEIN UGPE"/>
    <property type="match status" value="1"/>
</dbReference>
<accession>A0A1T5MBF8</accession>
<evidence type="ECO:0000259" key="8">
    <source>
        <dbReference type="PROSITE" id="PS50928"/>
    </source>
</evidence>
<dbReference type="RefSeq" id="WP_079494593.1">
    <property type="nucleotide sequence ID" value="NZ_FUZT01000013.1"/>
</dbReference>
<sequence>MEKTYNNKSIMTYILIIIGIIYIFPILLTFTNSLMSIGEIEENYSTEDGIFSDDDYKYIDMNIIPETVTFNQYRHIFLNTPTYINMFWNSVKLTFPILIGQLIVSSVVAYMFTVLRFKFKEILYFLYILVMLLPLQVTMVPNYIVADMLNIKDSYLAIIIPLIFNPFGVVLLRQYMKVFPYSYVEAAQMDGAGHLYIFTKLVLPMIKSGIVSLGILTFIDCWNIVDQAIVFIRESHRQPLSVFLSSINQGEIGVAFASSSFYAIPILLVFFYGQKYLEDGIQTAGLKG</sequence>
<evidence type="ECO:0000256" key="6">
    <source>
        <dbReference type="ARBA" id="ARBA00023136"/>
    </source>
</evidence>
<evidence type="ECO:0000256" key="7">
    <source>
        <dbReference type="RuleBase" id="RU363032"/>
    </source>
</evidence>
<proteinExistence type="inferred from homology"/>
<dbReference type="PANTHER" id="PTHR43744">
    <property type="entry name" value="ABC TRANSPORTER PERMEASE PROTEIN MG189-RELATED-RELATED"/>
    <property type="match status" value="1"/>
</dbReference>
<dbReference type="EMBL" id="FUZT01000013">
    <property type="protein sequence ID" value="SKC85209.1"/>
    <property type="molecule type" value="Genomic_DNA"/>
</dbReference>
<evidence type="ECO:0000256" key="4">
    <source>
        <dbReference type="ARBA" id="ARBA00022692"/>
    </source>
</evidence>
<evidence type="ECO:0000256" key="5">
    <source>
        <dbReference type="ARBA" id="ARBA00022989"/>
    </source>
</evidence>
<keyword evidence="3" id="KW-1003">Cell membrane</keyword>
<dbReference type="InterPro" id="IPR035906">
    <property type="entry name" value="MetI-like_sf"/>
</dbReference>
<dbReference type="Proteomes" id="UP000190285">
    <property type="component" value="Unassembled WGS sequence"/>
</dbReference>
<keyword evidence="6 7" id="KW-0472">Membrane</keyword>
<evidence type="ECO:0000313" key="9">
    <source>
        <dbReference type="EMBL" id="SKC85209.1"/>
    </source>
</evidence>
<feature type="transmembrane region" description="Helical" evidence="7">
    <location>
        <begin position="12"/>
        <end position="30"/>
    </location>
</feature>
<dbReference type="STRING" id="36842.SAMN02194393_04337"/>
<dbReference type="PROSITE" id="PS50928">
    <property type="entry name" value="ABC_TM1"/>
    <property type="match status" value="1"/>
</dbReference>
<dbReference type="GO" id="GO:0055085">
    <property type="term" value="P:transmembrane transport"/>
    <property type="evidence" value="ECO:0007669"/>
    <property type="project" value="InterPro"/>
</dbReference>